<evidence type="ECO:0000256" key="2">
    <source>
        <dbReference type="ARBA" id="ARBA00023002"/>
    </source>
</evidence>
<dbReference type="RefSeq" id="WP_086760277.1">
    <property type="nucleotide sequence ID" value="NZ_JAGJBZ010000002.1"/>
</dbReference>
<organism evidence="5 6">
    <name type="scientific">Streptomyces griseiscabiei</name>
    <dbReference type="NCBI Taxonomy" id="2993540"/>
    <lineage>
        <taxon>Bacteria</taxon>
        <taxon>Bacillati</taxon>
        <taxon>Actinomycetota</taxon>
        <taxon>Actinomycetes</taxon>
        <taxon>Kitasatosporales</taxon>
        <taxon>Streptomycetaceae</taxon>
        <taxon>Streptomyces</taxon>
    </lineage>
</organism>
<dbReference type="SUPFAM" id="SSF53720">
    <property type="entry name" value="ALDH-like"/>
    <property type="match status" value="1"/>
</dbReference>
<reference evidence="5 6" key="1">
    <citation type="journal article" date="2023" name="Microb. Genom.">
        <title>Mesoterricola silvestris gen. nov., sp. nov., Mesoterricola sediminis sp. nov., Geothrix oryzae sp. nov., Geothrix edaphica sp. nov., Geothrix rubra sp. nov., and Geothrix limicola sp. nov., six novel members of Acidobacteriota isolated from soils.</title>
        <authorList>
            <person name="Weisberg A.J."/>
            <person name="Pearce E."/>
            <person name="Kramer C.G."/>
            <person name="Chang J.H."/>
            <person name="Clarke C.R."/>
        </authorList>
    </citation>
    <scope>NUCLEOTIDE SEQUENCE [LARGE SCALE GENOMIC DNA]</scope>
    <source>
        <strain evidence="5 6">NRRL_B-2795</strain>
    </source>
</reference>
<dbReference type="EMBL" id="JARAVY010000006">
    <property type="protein sequence ID" value="MDX2910362.1"/>
    <property type="molecule type" value="Genomic_DNA"/>
</dbReference>
<evidence type="ECO:0000256" key="1">
    <source>
        <dbReference type="ARBA" id="ARBA00009986"/>
    </source>
</evidence>
<feature type="domain" description="Aldehyde dehydrogenase" evidence="4">
    <location>
        <begin position="17"/>
        <end position="475"/>
    </location>
</feature>
<gene>
    <name evidence="5" type="ORF">PV517_16815</name>
</gene>
<name>A0ABU4L3T5_9ACTN</name>
<accession>A0ABU4L3T5</accession>
<protein>
    <submittedName>
        <fullName evidence="5">Aldehyde dehydrogenase family protein</fullName>
    </submittedName>
</protein>
<dbReference type="InterPro" id="IPR016163">
    <property type="entry name" value="Ald_DH_C"/>
</dbReference>
<dbReference type="PANTHER" id="PTHR42986">
    <property type="entry name" value="BENZALDEHYDE DEHYDROGENASE YFMT"/>
    <property type="match status" value="1"/>
</dbReference>
<keyword evidence="6" id="KW-1185">Reference proteome</keyword>
<dbReference type="Gene3D" id="3.40.605.10">
    <property type="entry name" value="Aldehyde Dehydrogenase, Chain A, domain 1"/>
    <property type="match status" value="1"/>
</dbReference>
<evidence type="ECO:0000259" key="4">
    <source>
        <dbReference type="Pfam" id="PF00171"/>
    </source>
</evidence>
<dbReference type="InterPro" id="IPR015590">
    <property type="entry name" value="Aldehyde_DH_dom"/>
</dbReference>
<dbReference type="PANTHER" id="PTHR42986:SF1">
    <property type="entry name" value="BENZALDEHYDE DEHYDROGENASE YFMT"/>
    <property type="match status" value="1"/>
</dbReference>
<dbReference type="Pfam" id="PF00171">
    <property type="entry name" value="Aldedh"/>
    <property type="match status" value="1"/>
</dbReference>
<evidence type="ECO:0000313" key="5">
    <source>
        <dbReference type="EMBL" id="MDX2910362.1"/>
    </source>
</evidence>
<keyword evidence="2" id="KW-0560">Oxidoreductase</keyword>
<evidence type="ECO:0000313" key="6">
    <source>
        <dbReference type="Proteomes" id="UP001271723"/>
    </source>
</evidence>
<proteinExistence type="inferred from homology"/>
<dbReference type="Gene3D" id="3.40.309.10">
    <property type="entry name" value="Aldehyde Dehydrogenase, Chain A, domain 2"/>
    <property type="match status" value="1"/>
</dbReference>
<sequence length="486" mass="50072">MTITRELLIGGKDVPAASGRTTDDVNPYTGEVYATVAAAGPEDVERAVDAADAAFEAWAALAPFARRAVLLRAADLLEGRGDQVADLMAQEAGGIRPWAHFNVALAANILREAAAAITAPRGEVLGTQKEGALSLAVREPLGVVAAFAPWNAPVILGVRAVAAPLAAGNTVVVKASEDAPIACALLVGDVLREAGLPDGVLNVVTNDRADAALIAGTLIGDPRVRAVNFTGSTGVGRVIGELAARHLKPAVLELGGKNSVIVLDDADVDYAVDAATFSVFMNSGQICMSGDRILVHESLAGEFTRKFTAKVAALQAGDPAHPHTVVGPLVSSDAAQRVAGLVRDAVAKGATVLLGGGAPEGAVHPATVLTDVPKDADLYHGEAFGPVCVLETFTDDDRAVAVANDTDHGLTCGVITENATHGLAVARRIRTGIVHVNDQSVADEPMAPFGGVKASGYGRFGGRWGIEAFSSTRWVTIATRHAHYPF</sequence>
<dbReference type="InterPro" id="IPR016161">
    <property type="entry name" value="Ald_DH/histidinol_DH"/>
</dbReference>
<evidence type="ECO:0000256" key="3">
    <source>
        <dbReference type="ARBA" id="ARBA00023027"/>
    </source>
</evidence>
<keyword evidence="3" id="KW-0520">NAD</keyword>
<dbReference type="InterPro" id="IPR016162">
    <property type="entry name" value="Ald_DH_N"/>
</dbReference>
<comment type="similarity">
    <text evidence="1">Belongs to the aldehyde dehydrogenase family.</text>
</comment>
<comment type="caution">
    <text evidence="5">The sequence shown here is derived from an EMBL/GenBank/DDBJ whole genome shotgun (WGS) entry which is preliminary data.</text>
</comment>
<dbReference type="Proteomes" id="UP001271723">
    <property type="component" value="Unassembled WGS sequence"/>
</dbReference>